<dbReference type="AlphaFoldDB" id="A0A2A2LN80"/>
<comment type="similarity">
    <text evidence="2">Belongs to the RNase H family.</text>
</comment>
<dbReference type="PANTHER" id="PTHR10642">
    <property type="entry name" value="RIBONUCLEASE H1"/>
    <property type="match status" value="1"/>
</dbReference>
<dbReference type="Gene3D" id="3.30.420.10">
    <property type="entry name" value="Ribonuclease H-like superfamily/Ribonuclease H"/>
    <property type="match status" value="1"/>
</dbReference>
<dbReference type="STRING" id="2018661.A0A2A2LN80"/>
<evidence type="ECO:0000313" key="11">
    <source>
        <dbReference type="Proteomes" id="UP000218231"/>
    </source>
</evidence>
<dbReference type="PROSITE" id="PS50879">
    <property type="entry name" value="RNASE_H_1"/>
    <property type="match status" value="1"/>
</dbReference>
<proteinExistence type="inferred from homology"/>
<evidence type="ECO:0000256" key="3">
    <source>
        <dbReference type="ARBA" id="ARBA00012180"/>
    </source>
</evidence>
<feature type="domain" description="RNase H type-1" evidence="9">
    <location>
        <begin position="151"/>
        <end position="288"/>
    </location>
</feature>
<dbReference type="Proteomes" id="UP000218231">
    <property type="component" value="Unassembled WGS sequence"/>
</dbReference>
<keyword evidence="11" id="KW-1185">Reference proteome</keyword>
<evidence type="ECO:0000256" key="1">
    <source>
        <dbReference type="ARBA" id="ARBA00000077"/>
    </source>
</evidence>
<evidence type="ECO:0000256" key="5">
    <source>
        <dbReference type="ARBA" id="ARBA00022723"/>
    </source>
</evidence>
<dbReference type="PANTHER" id="PTHR10642:SF26">
    <property type="entry name" value="RIBONUCLEASE H1"/>
    <property type="match status" value="1"/>
</dbReference>
<reference evidence="10 11" key="1">
    <citation type="journal article" date="2017" name="Curr. Biol.">
        <title>Genome architecture and evolution of a unichromosomal asexual nematode.</title>
        <authorList>
            <person name="Fradin H."/>
            <person name="Zegar C."/>
            <person name="Gutwein M."/>
            <person name="Lucas J."/>
            <person name="Kovtun M."/>
            <person name="Corcoran D."/>
            <person name="Baugh L.R."/>
            <person name="Kiontke K."/>
            <person name="Gunsalus K."/>
            <person name="Fitch D.H."/>
            <person name="Piano F."/>
        </authorList>
    </citation>
    <scope>NUCLEOTIDE SEQUENCE [LARGE SCALE GENOMIC DNA]</scope>
    <source>
        <strain evidence="10">PF1309</strain>
    </source>
</reference>
<dbReference type="EMBL" id="LIAE01006552">
    <property type="protein sequence ID" value="PAV87703.1"/>
    <property type="molecule type" value="Genomic_DNA"/>
</dbReference>
<feature type="compositionally biased region" description="Low complexity" evidence="8">
    <location>
        <begin position="1"/>
        <end position="24"/>
    </location>
</feature>
<evidence type="ECO:0000256" key="4">
    <source>
        <dbReference type="ARBA" id="ARBA00022722"/>
    </source>
</evidence>
<feature type="compositionally biased region" description="Basic and acidic residues" evidence="8">
    <location>
        <begin position="57"/>
        <end position="78"/>
    </location>
</feature>
<dbReference type="InterPro" id="IPR002156">
    <property type="entry name" value="RNaseH_domain"/>
</dbReference>
<dbReference type="SUPFAM" id="SSF53098">
    <property type="entry name" value="Ribonuclease H-like"/>
    <property type="match status" value="1"/>
</dbReference>
<gene>
    <name evidence="10" type="ORF">WR25_03742</name>
</gene>
<evidence type="ECO:0000313" key="10">
    <source>
        <dbReference type="EMBL" id="PAV87703.1"/>
    </source>
</evidence>
<dbReference type="GO" id="GO:0043137">
    <property type="term" value="P:DNA replication, removal of RNA primer"/>
    <property type="evidence" value="ECO:0007669"/>
    <property type="project" value="TreeGrafter"/>
</dbReference>
<sequence length="354" mass="39628">MQMMSSSTNSSYSTISTQSSSLWSDIQTEDDTGSLGSLDSTDSALSSRSRGRSKVRRQWEKGERSQRADSSASEDRSRRTSRNRSRSMSRFGGRDRSRSAPPATQPTVILSPSNRADELEIDEDIQSLMDRFVHNTQKASLRSREWNTRFPPNAIIVYTDGSMVGNYHLSGIGIFHAPHSKLNKSQRILGAEHNSGLAELVAAREALRDILGFEGFHGQRVIVRSDYLGLIDAMQSPAYEGRFAAVVNEIKRMCERGFPAGVTFEHVYAHSEDVGNELADRLARVATRRDRNRSRSRVRPVRWIDNALARTTPSSFGDTAPLSDAQIATPFLSQFTQKKHPQIYTINNKFITDP</sequence>
<dbReference type="EC" id="3.1.26.4" evidence="3"/>
<feature type="region of interest" description="Disordered" evidence="8">
    <location>
        <begin position="1"/>
        <end position="115"/>
    </location>
</feature>
<evidence type="ECO:0000256" key="7">
    <source>
        <dbReference type="ARBA" id="ARBA00022801"/>
    </source>
</evidence>
<keyword evidence="7" id="KW-0378">Hydrolase</keyword>
<keyword evidence="5" id="KW-0479">Metal-binding</keyword>
<dbReference type="InterPro" id="IPR012337">
    <property type="entry name" value="RNaseH-like_sf"/>
</dbReference>
<dbReference type="OrthoDB" id="407198at2759"/>
<dbReference type="InterPro" id="IPR050092">
    <property type="entry name" value="RNase_H"/>
</dbReference>
<comment type="catalytic activity">
    <reaction evidence="1">
        <text>Endonucleolytic cleavage to 5'-phosphomonoester.</text>
        <dbReference type="EC" id="3.1.26.4"/>
    </reaction>
</comment>
<evidence type="ECO:0000256" key="8">
    <source>
        <dbReference type="SAM" id="MobiDB-lite"/>
    </source>
</evidence>
<organism evidence="10 11">
    <name type="scientific">Diploscapter pachys</name>
    <dbReference type="NCBI Taxonomy" id="2018661"/>
    <lineage>
        <taxon>Eukaryota</taxon>
        <taxon>Metazoa</taxon>
        <taxon>Ecdysozoa</taxon>
        <taxon>Nematoda</taxon>
        <taxon>Chromadorea</taxon>
        <taxon>Rhabditida</taxon>
        <taxon>Rhabditina</taxon>
        <taxon>Rhabditomorpha</taxon>
        <taxon>Rhabditoidea</taxon>
        <taxon>Rhabditidae</taxon>
        <taxon>Diploscapter</taxon>
    </lineage>
</organism>
<comment type="caution">
    <text evidence="10">The sequence shown here is derived from an EMBL/GenBank/DDBJ whole genome shotgun (WGS) entry which is preliminary data.</text>
</comment>
<evidence type="ECO:0000256" key="6">
    <source>
        <dbReference type="ARBA" id="ARBA00022759"/>
    </source>
</evidence>
<evidence type="ECO:0000259" key="9">
    <source>
        <dbReference type="PROSITE" id="PS50879"/>
    </source>
</evidence>
<dbReference type="GO" id="GO:0046872">
    <property type="term" value="F:metal ion binding"/>
    <property type="evidence" value="ECO:0007669"/>
    <property type="project" value="UniProtKB-KW"/>
</dbReference>
<dbReference type="GO" id="GO:0003676">
    <property type="term" value="F:nucleic acid binding"/>
    <property type="evidence" value="ECO:0007669"/>
    <property type="project" value="InterPro"/>
</dbReference>
<dbReference type="Pfam" id="PF00075">
    <property type="entry name" value="RNase_H"/>
    <property type="match status" value="1"/>
</dbReference>
<dbReference type="InterPro" id="IPR036397">
    <property type="entry name" value="RNaseH_sf"/>
</dbReference>
<feature type="compositionally biased region" description="Polar residues" evidence="8">
    <location>
        <begin position="105"/>
        <end position="114"/>
    </location>
</feature>
<accession>A0A2A2LN80</accession>
<keyword evidence="4" id="KW-0540">Nuclease</keyword>
<name>A0A2A2LN80_9BILA</name>
<protein>
    <recommendedName>
        <fullName evidence="3">ribonuclease H</fullName>
        <ecNumber evidence="3">3.1.26.4</ecNumber>
    </recommendedName>
</protein>
<evidence type="ECO:0000256" key="2">
    <source>
        <dbReference type="ARBA" id="ARBA00005300"/>
    </source>
</evidence>
<keyword evidence="6" id="KW-0255">Endonuclease</keyword>
<dbReference type="GO" id="GO:0004523">
    <property type="term" value="F:RNA-DNA hybrid ribonuclease activity"/>
    <property type="evidence" value="ECO:0007669"/>
    <property type="project" value="UniProtKB-EC"/>
</dbReference>
<feature type="compositionally biased region" description="Polar residues" evidence="8">
    <location>
        <begin position="34"/>
        <end position="45"/>
    </location>
</feature>